<name>A0AAV2P3R5_9HYME</name>
<keyword evidence="3" id="KW-1185">Reference proteome</keyword>
<dbReference type="AlphaFoldDB" id="A0AAV2P3R5"/>
<organism evidence="2 3">
    <name type="scientific">Lasius platythorax</name>
    <dbReference type="NCBI Taxonomy" id="488582"/>
    <lineage>
        <taxon>Eukaryota</taxon>
        <taxon>Metazoa</taxon>
        <taxon>Ecdysozoa</taxon>
        <taxon>Arthropoda</taxon>
        <taxon>Hexapoda</taxon>
        <taxon>Insecta</taxon>
        <taxon>Pterygota</taxon>
        <taxon>Neoptera</taxon>
        <taxon>Endopterygota</taxon>
        <taxon>Hymenoptera</taxon>
        <taxon>Apocrita</taxon>
        <taxon>Aculeata</taxon>
        <taxon>Formicoidea</taxon>
        <taxon>Formicidae</taxon>
        <taxon>Formicinae</taxon>
        <taxon>Lasius</taxon>
        <taxon>Lasius</taxon>
    </lineage>
</organism>
<protein>
    <submittedName>
        <fullName evidence="2">Uncharacterized protein</fullName>
    </submittedName>
</protein>
<evidence type="ECO:0000256" key="1">
    <source>
        <dbReference type="SAM" id="MobiDB-lite"/>
    </source>
</evidence>
<accession>A0AAV2P3R5</accession>
<proteinExistence type="predicted"/>
<reference evidence="2" key="1">
    <citation type="submission" date="2024-04" db="EMBL/GenBank/DDBJ databases">
        <authorList>
            <consortium name="Molecular Ecology Group"/>
        </authorList>
    </citation>
    <scope>NUCLEOTIDE SEQUENCE</scope>
</reference>
<evidence type="ECO:0000313" key="3">
    <source>
        <dbReference type="Proteomes" id="UP001497644"/>
    </source>
</evidence>
<sequence>MERRLRGSTLRPSRDASRYRAPGIACRNPTVGEFPLIAHLPPPARDRERGNRLTVVPRSAFPGKPSRFTAASPSLSRRRKRDART</sequence>
<dbReference type="EMBL" id="OZ034829">
    <property type="protein sequence ID" value="CAL1685785.1"/>
    <property type="molecule type" value="Genomic_DNA"/>
</dbReference>
<dbReference type="Proteomes" id="UP001497644">
    <property type="component" value="Chromosome 6"/>
</dbReference>
<feature type="region of interest" description="Disordered" evidence="1">
    <location>
        <begin position="1"/>
        <end position="22"/>
    </location>
</feature>
<evidence type="ECO:0000313" key="2">
    <source>
        <dbReference type="EMBL" id="CAL1685785.1"/>
    </source>
</evidence>
<feature type="compositionally biased region" description="Basic residues" evidence="1">
    <location>
        <begin position="76"/>
        <end position="85"/>
    </location>
</feature>
<feature type="region of interest" description="Disordered" evidence="1">
    <location>
        <begin position="56"/>
        <end position="85"/>
    </location>
</feature>
<gene>
    <name evidence="2" type="ORF">LPLAT_LOCUS11201</name>
</gene>